<sequence>MMRKFSYLLLMVFLSMSVAYAQELTSEQWKAILNSDQYLIGMGVNSELEEARQTALSDLSGKISTKVQSQFEYVLENKSKGQDVDSETKMKNIIRSYTSTTLKNISEHVEKEKDKYVVYRYIKNSELRAMFKRRINLAKKWAKEGIDREKEGKVGDALQDFYWSLALLRSCPDGDLETITQDYVEINMIQDVFKRVKDILSNITLKADEVEKDEEGQHITLSIKYKGKPAVNFNYRYAGSKGTSNMFSAKDGIGELYISQATKLSKLKIIAEYECREEANIHPDLRSVLETTEPVPFTAAEFFIDLKGSNVTEGFKQSNILNIESSVSTSESPHLATIKAIERGLAQRNYADLNIYFTSEGWEMFRKLIAYGDAKLLRSTEVQFLPDGQGVVCRSFPMSFTFRGNRRTFTEDVVFYMDNQAKVKEVAFGLEQAAVSDILGREQWSMEARQTMIHFLETYKTAYALKRLDYIESIFSQDALIITGSVVKGTGQKEMQPAKMAQVKYTRQTKEQYIKSLKKCFGSNEYINIRFAENTVRRSASKPDIYGIQIKQDYFSSSYGDTGYLFLLIDFQKPETPIIHVRTWQPDLDPNIKDGRIDITSFTL</sequence>
<feature type="chain" id="PRO_5039195209" description="LPP20 lipoprotein" evidence="1">
    <location>
        <begin position="22"/>
        <end position="604"/>
    </location>
</feature>
<evidence type="ECO:0000313" key="2">
    <source>
        <dbReference type="EMBL" id="MBE6269807.1"/>
    </source>
</evidence>
<feature type="signal peptide" evidence="1">
    <location>
        <begin position="1"/>
        <end position="21"/>
    </location>
</feature>
<keyword evidence="1" id="KW-0732">Signal</keyword>
<comment type="caution">
    <text evidence="2">The sequence shown here is derived from an EMBL/GenBank/DDBJ whole genome shotgun (WGS) entry which is preliminary data.</text>
</comment>
<accession>A0A9D5S987</accession>
<proteinExistence type="predicted"/>
<dbReference type="Gene3D" id="3.10.28.20">
    <property type="entry name" value="Acetamidase/Formamidase-like domains"/>
    <property type="match status" value="1"/>
</dbReference>
<protein>
    <recommendedName>
        <fullName evidence="4">LPP20 lipoprotein</fullName>
    </recommendedName>
</protein>
<evidence type="ECO:0008006" key="4">
    <source>
        <dbReference type="Google" id="ProtNLM"/>
    </source>
</evidence>
<gene>
    <name evidence="2" type="ORF">E7101_02515</name>
</gene>
<dbReference type="Proteomes" id="UP000806522">
    <property type="component" value="Unassembled WGS sequence"/>
</dbReference>
<evidence type="ECO:0000313" key="3">
    <source>
        <dbReference type="Proteomes" id="UP000806522"/>
    </source>
</evidence>
<dbReference type="AlphaFoldDB" id="A0A9D5S987"/>
<name>A0A9D5S987_XYLRU</name>
<reference evidence="2" key="1">
    <citation type="submission" date="2019-04" db="EMBL/GenBank/DDBJ databases">
        <title>Evolution of Biomass-Degrading Anaerobic Consortia Revealed by Metagenomics.</title>
        <authorList>
            <person name="Peng X."/>
        </authorList>
    </citation>
    <scope>NUCLEOTIDE SEQUENCE</scope>
    <source>
        <strain evidence="2">SIG140</strain>
    </source>
</reference>
<dbReference type="EMBL" id="SUYC01000002">
    <property type="protein sequence ID" value="MBE6269807.1"/>
    <property type="molecule type" value="Genomic_DNA"/>
</dbReference>
<organism evidence="2 3">
    <name type="scientific">Xylanibacter ruminicola</name>
    <name type="common">Prevotella ruminicola</name>
    <dbReference type="NCBI Taxonomy" id="839"/>
    <lineage>
        <taxon>Bacteria</taxon>
        <taxon>Pseudomonadati</taxon>
        <taxon>Bacteroidota</taxon>
        <taxon>Bacteroidia</taxon>
        <taxon>Bacteroidales</taxon>
        <taxon>Prevotellaceae</taxon>
        <taxon>Xylanibacter</taxon>
    </lineage>
</organism>
<evidence type="ECO:0000256" key="1">
    <source>
        <dbReference type="SAM" id="SignalP"/>
    </source>
</evidence>